<evidence type="ECO:0000313" key="2">
    <source>
        <dbReference type="Proteomes" id="UP000464178"/>
    </source>
</evidence>
<dbReference type="EMBL" id="LR593886">
    <property type="protein sequence ID" value="VTR92850.1"/>
    <property type="molecule type" value="Genomic_DNA"/>
</dbReference>
<reference evidence="1 2" key="1">
    <citation type="submission" date="2019-05" db="EMBL/GenBank/DDBJ databases">
        <authorList>
            <consortium name="Science for Life Laboratories"/>
        </authorList>
    </citation>
    <scope>NUCLEOTIDE SEQUENCE [LARGE SCALE GENOMIC DNA]</scope>
    <source>
        <strain evidence="1">Soil9</strain>
    </source>
</reference>
<name>A0A6P2D063_9BACT</name>
<keyword evidence="2" id="KW-1185">Reference proteome</keyword>
<evidence type="ECO:0000313" key="1">
    <source>
        <dbReference type="EMBL" id="VTR92850.1"/>
    </source>
</evidence>
<gene>
    <name evidence="1" type="ORF">SOIL9_48640</name>
</gene>
<organism evidence="1 2">
    <name type="scientific">Gemmata massiliana</name>
    <dbReference type="NCBI Taxonomy" id="1210884"/>
    <lineage>
        <taxon>Bacteria</taxon>
        <taxon>Pseudomonadati</taxon>
        <taxon>Planctomycetota</taxon>
        <taxon>Planctomycetia</taxon>
        <taxon>Gemmatales</taxon>
        <taxon>Gemmataceae</taxon>
        <taxon>Gemmata</taxon>
    </lineage>
</organism>
<sequence>MSGAEKPQFRAGEYVIRAGNPAIIERDVVRDPVPISTGLLNHWWVYWEVSELKMEHEDDLVPDPDPRGD</sequence>
<dbReference type="KEGG" id="gms:SOIL9_48640"/>
<proteinExistence type="predicted"/>
<dbReference type="Proteomes" id="UP000464178">
    <property type="component" value="Chromosome"/>
</dbReference>
<accession>A0A6P2D063</accession>
<dbReference type="RefSeq" id="WP_162667660.1">
    <property type="nucleotide sequence ID" value="NZ_LR593886.1"/>
</dbReference>
<protein>
    <submittedName>
        <fullName evidence="1">Uncharacterized protein</fullName>
    </submittedName>
</protein>
<dbReference type="AlphaFoldDB" id="A0A6P2D063"/>